<accession>A0AAW1EL74</accession>
<reference evidence="2 3" key="1">
    <citation type="journal article" date="2024" name="Genome Biol. Evol.">
        <title>Chromosome-level genome assembly of the viviparous eelpout Zoarces viviparus.</title>
        <authorList>
            <person name="Fuhrmann N."/>
            <person name="Brasseur M.V."/>
            <person name="Bakowski C.E."/>
            <person name="Podsiadlowski L."/>
            <person name="Prost S."/>
            <person name="Krehenwinkel H."/>
            <person name="Mayer C."/>
        </authorList>
    </citation>
    <scope>NUCLEOTIDE SEQUENCE [LARGE SCALE GENOMIC DNA]</scope>
    <source>
        <strain evidence="2">NO-MEL_2022_Ind0_liver</strain>
    </source>
</reference>
<keyword evidence="1" id="KW-0732">Signal</keyword>
<sequence length="98" mass="10168">MMHFYGALILLVTVSAACGLECYSCAGKTCSEKLTCPAVLDRCSTIDVNGAIVKSCSSSVECVDTMKCCNTDLCNSATPTGSSILLLLASSAIITLFL</sequence>
<dbReference type="EMBL" id="JBCEZU010000221">
    <property type="protein sequence ID" value="KAK9522968.1"/>
    <property type="molecule type" value="Genomic_DNA"/>
</dbReference>
<dbReference type="Proteomes" id="UP001488805">
    <property type="component" value="Unassembled WGS sequence"/>
</dbReference>
<protein>
    <submittedName>
        <fullName evidence="2">Uncharacterized protein</fullName>
    </submittedName>
</protein>
<proteinExistence type="predicted"/>
<comment type="caution">
    <text evidence="2">The sequence shown here is derived from an EMBL/GenBank/DDBJ whole genome shotgun (WGS) entry which is preliminary data.</text>
</comment>
<feature type="chain" id="PRO_5043900940" evidence="1">
    <location>
        <begin position="20"/>
        <end position="98"/>
    </location>
</feature>
<feature type="signal peptide" evidence="1">
    <location>
        <begin position="1"/>
        <end position="19"/>
    </location>
</feature>
<keyword evidence="3" id="KW-1185">Reference proteome</keyword>
<gene>
    <name evidence="2" type="ORF">VZT92_019402</name>
</gene>
<dbReference type="SUPFAM" id="SSF57302">
    <property type="entry name" value="Snake toxin-like"/>
    <property type="match status" value="1"/>
</dbReference>
<dbReference type="Gene3D" id="2.10.60.10">
    <property type="entry name" value="CD59"/>
    <property type="match status" value="1"/>
</dbReference>
<evidence type="ECO:0000256" key="1">
    <source>
        <dbReference type="SAM" id="SignalP"/>
    </source>
</evidence>
<dbReference type="AlphaFoldDB" id="A0AAW1EL74"/>
<evidence type="ECO:0000313" key="2">
    <source>
        <dbReference type="EMBL" id="KAK9522968.1"/>
    </source>
</evidence>
<dbReference type="InterPro" id="IPR045860">
    <property type="entry name" value="Snake_toxin-like_sf"/>
</dbReference>
<evidence type="ECO:0000313" key="3">
    <source>
        <dbReference type="Proteomes" id="UP001488805"/>
    </source>
</evidence>
<organism evidence="2 3">
    <name type="scientific">Zoarces viviparus</name>
    <name type="common">Viviparous eelpout</name>
    <name type="synonym">Blennius viviparus</name>
    <dbReference type="NCBI Taxonomy" id="48416"/>
    <lineage>
        <taxon>Eukaryota</taxon>
        <taxon>Metazoa</taxon>
        <taxon>Chordata</taxon>
        <taxon>Craniata</taxon>
        <taxon>Vertebrata</taxon>
        <taxon>Euteleostomi</taxon>
        <taxon>Actinopterygii</taxon>
        <taxon>Neopterygii</taxon>
        <taxon>Teleostei</taxon>
        <taxon>Neoteleostei</taxon>
        <taxon>Acanthomorphata</taxon>
        <taxon>Eupercaria</taxon>
        <taxon>Perciformes</taxon>
        <taxon>Cottioidei</taxon>
        <taxon>Zoarcales</taxon>
        <taxon>Zoarcidae</taxon>
        <taxon>Zoarcinae</taxon>
        <taxon>Zoarces</taxon>
    </lineage>
</organism>
<name>A0AAW1EL74_ZOAVI</name>